<dbReference type="GO" id="GO:0016209">
    <property type="term" value="F:antioxidant activity"/>
    <property type="evidence" value="ECO:0007669"/>
    <property type="project" value="InterPro"/>
</dbReference>
<dbReference type="PANTHER" id="PTHR42852">
    <property type="entry name" value="THIOL:DISULFIDE INTERCHANGE PROTEIN DSBE"/>
    <property type="match status" value="1"/>
</dbReference>
<dbReference type="InterPro" id="IPR050553">
    <property type="entry name" value="Thioredoxin_ResA/DsbE_sf"/>
</dbReference>
<dbReference type="EMBL" id="CAADJD010000015">
    <property type="protein sequence ID" value="VFS61264.1"/>
    <property type="molecule type" value="Genomic_DNA"/>
</dbReference>
<dbReference type="Gene3D" id="3.40.30.10">
    <property type="entry name" value="Glutaredoxin"/>
    <property type="match status" value="1"/>
</dbReference>
<dbReference type="GO" id="GO:0016491">
    <property type="term" value="F:oxidoreductase activity"/>
    <property type="evidence" value="ECO:0007669"/>
    <property type="project" value="InterPro"/>
</dbReference>
<dbReference type="AlphaFoldDB" id="A0A485AJQ3"/>
<dbReference type="PANTHER" id="PTHR42852:SF17">
    <property type="entry name" value="THIOREDOXIN-LIKE PROTEIN HI_1115"/>
    <property type="match status" value="1"/>
</dbReference>
<keyword evidence="3" id="KW-1185">Reference proteome</keyword>
<dbReference type="InterPro" id="IPR036249">
    <property type="entry name" value="Thioredoxin-like_sf"/>
</dbReference>
<proteinExistence type="predicted"/>
<reference evidence="2 3" key="1">
    <citation type="submission" date="2019-03" db="EMBL/GenBank/DDBJ databases">
        <authorList>
            <consortium name="Pathogen Informatics"/>
        </authorList>
    </citation>
    <scope>NUCLEOTIDE SEQUENCE [LARGE SCALE GENOMIC DNA]</scope>
    <source>
        <strain evidence="2 3">NCTC12993</strain>
    </source>
</reference>
<evidence type="ECO:0000259" key="1">
    <source>
        <dbReference type="Pfam" id="PF00578"/>
    </source>
</evidence>
<evidence type="ECO:0000313" key="2">
    <source>
        <dbReference type="EMBL" id="VFS61264.1"/>
    </source>
</evidence>
<dbReference type="InterPro" id="IPR000866">
    <property type="entry name" value="AhpC/TSA"/>
</dbReference>
<protein>
    <submittedName>
        <fullName evidence="2">Cytochrome c biogenesis protein CcmG</fullName>
    </submittedName>
</protein>
<feature type="domain" description="Alkyl hydroperoxide reductase subunit C/ Thiol specific antioxidant" evidence="1">
    <location>
        <begin position="50"/>
        <end position="149"/>
    </location>
</feature>
<dbReference type="Proteomes" id="UP000401081">
    <property type="component" value="Unassembled WGS sequence"/>
</dbReference>
<sequence>MRKFFNRQRALRWLREGVILLVIGAAIVWAVDKYRQPALPDTFSGTVMSTIDGRAVDFAALSEQKPLLVYVWATWCNVCRFTSPSVNKLAEQGGNVVSIAMRSGDDRRLAQWMHKKDLTMPVINDPRGELAQRWQVSVTPTLVVIDKGQPVSATTGWTSYWGHEAAPVVGWHHGIATLLLS</sequence>
<organism evidence="2 3">
    <name type="scientific">Kluyvera cryocrescens</name>
    <name type="common">Kluyvera citrophila</name>
    <dbReference type="NCBI Taxonomy" id="580"/>
    <lineage>
        <taxon>Bacteria</taxon>
        <taxon>Pseudomonadati</taxon>
        <taxon>Pseudomonadota</taxon>
        <taxon>Gammaproteobacteria</taxon>
        <taxon>Enterobacterales</taxon>
        <taxon>Enterobacteriaceae</taxon>
        <taxon>Kluyvera</taxon>
    </lineage>
</organism>
<accession>A0A485AJQ3</accession>
<dbReference type="Pfam" id="PF00578">
    <property type="entry name" value="AhpC-TSA"/>
    <property type="match status" value="1"/>
</dbReference>
<gene>
    <name evidence="2" type="primary">dsbE</name>
    <name evidence="2" type="ORF">NCTC12993_01847</name>
</gene>
<name>A0A485AJQ3_KLUCR</name>
<evidence type="ECO:0000313" key="3">
    <source>
        <dbReference type="Proteomes" id="UP000401081"/>
    </source>
</evidence>
<dbReference type="SUPFAM" id="SSF52833">
    <property type="entry name" value="Thioredoxin-like"/>
    <property type="match status" value="1"/>
</dbReference>
<dbReference type="CDD" id="cd03011">
    <property type="entry name" value="TlpA_like_ScsD_MtbDsbE"/>
    <property type="match status" value="1"/>
</dbReference>